<feature type="active site" evidence="5">
    <location>
        <position position="12"/>
    </location>
</feature>
<dbReference type="InterPro" id="IPR027475">
    <property type="entry name" value="Asparaginase/glutaminase_AS2"/>
</dbReference>
<dbReference type="InterPro" id="IPR004550">
    <property type="entry name" value="AsnASE_II"/>
</dbReference>
<dbReference type="InterPro" id="IPR040919">
    <property type="entry name" value="Asparaginase_C"/>
</dbReference>
<dbReference type="Gene3D" id="3.40.50.40">
    <property type="match status" value="1"/>
</dbReference>
<dbReference type="Pfam" id="PF00710">
    <property type="entry name" value="Asparaginase"/>
    <property type="match status" value="1"/>
</dbReference>
<dbReference type="SFLD" id="SFLDS00057">
    <property type="entry name" value="Glutaminase/Asparaginase"/>
    <property type="match status" value="1"/>
</dbReference>
<dbReference type="InterPro" id="IPR027473">
    <property type="entry name" value="L-asparaginase_C"/>
</dbReference>
<reference evidence="10" key="1">
    <citation type="submission" date="2017-01" db="EMBL/GenBank/DDBJ databases">
        <authorList>
            <person name="Varghese N."/>
            <person name="Submissions S."/>
        </authorList>
    </citation>
    <scope>NUCLEOTIDE SEQUENCE [LARGE SCALE GENOMIC DNA]</scope>
    <source>
        <strain evidence="10">ATCC 51758</strain>
    </source>
</reference>
<dbReference type="STRING" id="34027.SAMN05421829_101152"/>
<dbReference type="SMART" id="SM00870">
    <property type="entry name" value="Asparaginase"/>
    <property type="match status" value="1"/>
</dbReference>
<dbReference type="RefSeq" id="WP_076600190.1">
    <property type="nucleotide sequence ID" value="NZ_FTMD01000001.1"/>
</dbReference>
<comment type="similarity">
    <text evidence="1">Belongs to the asparaginase 1 family.</text>
</comment>
<keyword evidence="2" id="KW-0378">Hydrolase</keyword>
<feature type="active site" description="O-isoaspartyl threonine intermediate" evidence="3">
    <location>
        <position position="12"/>
    </location>
</feature>
<feature type="binding site" evidence="4">
    <location>
        <position position="59"/>
    </location>
    <ligand>
        <name>substrate</name>
    </ligand>
</feature>
<dbReference type="FunFam" id="3.40.50.1170:FF:000001">
    <property type="entry name" value="L-asparaginase 2"/>
    <property type="match status" value="1"/>
</dbReference>
<evidence type="ECO:0000256" key="4">
    <source>
        <dbReference type="PIRSR" id="PIRSR001220-2"/>
    </source>
</evidence>
<feature type="binding site" evidence="4">
    <location>
        <begin position="92"/>
        <end position="93"/>
    </location>
    <ligand>
        <name>substrate</name>
    </ligand>
</feature>
<evidence type="ECO:0000313" key="10">
    <source>
        <dbReference type="Proteomes" id="UP000186819"/>
    </source>
</evidence>
<dbReference type="PANTHER" id="PTHR11707:SF28">
    <property type="entry name" value="60 KDA LYSOPHOSPHOLIPASE"/>
    <property type="match status" value="1"/>
</dbReference>
<dbReference type="AlphaFoldDB" id="A0A1N6N7U2"/>
<dbReference type="OrthoDB" id="9788068at2"/>
<dbReference type="Gene3D" id="3.40.50.1170">
    <property type="entry name" value="L-asparaginase, N-terminal domain"/>
    <property type="match status" value="1"/>
</dbReference>
<evidence type="ECO:0000256" key="6">
    <source>
        <dbReference type="PROSITE-ProRule" id="PRU10100"/>
    </source>
</evidence>
<evidence type="ECO:0000256" key="1">
    <source>
        <dbReference type="ARBA" id="ARBA00010518"/>
    </source>
</evidence>
<dbReference type="InterPro" id="IPR037152">
    <property type="entry name" value="L-asparaginase_N_sf"/>
</dbReference>
<evidence type="ECO:0000256" key="5">
    <source>
        <dbReference type="PROSITE-ProRule" id="PRU10099"/>
    </source>
</evidence>
<dbReference type="GO" id="GO:0004067">
    <property type="term" value="F:asparaginase activity"/>
    <property type="evidence" value="ECO:0007669"/>
    <property type="project" value="UniProtKB-UniRule"/>
</dbReference>
<dbReference type="Pfam" id="PF17763">
    <property type="entry name" value="Asparaginase_C"/>
    <property type="match status" value="1"/>
</dbReference>
<name>A0A1N6N7U2_9RHOO</name>
<dbReference type="PROSITE" id="PS00917">
    <property type="entry name" value="ASN_GLN_ASE_2"/>
    <property type="match status" value="1"/>
</dbReference>
<proteinExistence type="inferred from homology"/>
<dbReference type="PANTHER" id="PTHR11707">
    <property type="entry name" value="L-ASPARAGINASE"/>
    <property type="match status" value="1"/>
</dbReference>
<dbReference type="GO" id="GO:0006528">
    <property type="term" value="P:asparagine metabolic process"/>
    <property type="evidence" value="ECO:0007669"/>
    <property type="project" value="InterPro"/>
</dbReference>
<feature type="domain" description="Asparaginase/glutaminase C-terminal" evidence="8">
    <location>
        <begin position="213"/>
        <end position="312"/>
    </location>
</feature>
<dbReference type="SUPFAM" id="SSF53774">
    <property type="entry name" value="Glutaminase/Asparaginase"/>
    <property type="match status" value="1"/>
</dbReference>
<dbReference type="InterPro" id="IPR036152">
    <property type="entry name" value="Asp/glu_Ase-like_sf"/>
</dbReference>
<evidence type="ECO:0000256" key="2">
    <source>
        <dbReference type="ARBA" id="ARBA00022801"/>
    </source>
</evidence>
<evidence type="ECO:0000313" key="9">
    <source>
        <dbReference type="EMBL" id="SIP88164.1"/>
    </source>
</evidence>
<dbReference type="PIRSF" id="PIRSF001220">
    <property type="entry name" value="L-ASNase_gatD"/>
    <property type="match status" value="1"/>
</dbReference>
<dbReference type="Proteomes" id="UP000186819">
    <property type="component" value="Unassembled WGS sequence"/>
</dbReference>
<dbReference type="PROSITE" id="PS51732">
    <property type="entry name" value="ASN_GLN_ASE_3"/>
    <property type="match status" value="1"/>
</dbReference>
<feature type="active site" evidence="6">
    <location>
        <position position="92"/>
    </location>
</feature>
<evidence type="ECO:0000259" key="8">
    <source>
        <dbReference type="Pfam" id="PF17763"/>
    </source>
</evidence>
<organism evidence="9 10">
    <name type="scientific">Aromatoleum tolulyticum</name>
    <dbReference type="NCBI Taxonomy" id="34027"/>
    <lineage>
        <taxon>Bacteria</taxon>
        <taxon>Pseudomonadati</taxon>
        <taxon>Pseudomonadota</taxon>
        <taxon>Betaproteobacteria</taxon>
        <taxon>Rhodocyclales</taxon>
        <taxon>Rhodocyclaceae</taxon>
        <taxon>Aromatoleum</taxon>
    </lineage>
</organism>
<gene>
    <name evidence="9" type="ORF">SAMN05421829_101152</name>
</gene>
<dbReference type="InterPro" id="IPR027474">
    <property type="entry name" value="L-asparaginase_N"/>
</dbReference>
<evidence type="ECO:0000256" key="3">
    <source>
        <dbReference type="PIRSR" id="PIRSR001220-1"/>
    </source>
</evidence>
<sequence>MPILALIATGGTIAGAAASATDTTGYTAGALGAGALLAAVPQLAGVAEMRAEQLFNLDSKDMVPAHWLALGRRARALLDDPAIDGIVVTHGTDTLEETAAFLDLTLASAKPVVLTAAMRPATALSADGPMNLYSAACVAAHPDSAGRGVLVSFGDAIFPALGVRKCHTHRLDAFAGGCAGAIGRSDPLRYFAPPPLRKRGPVPLPPDLDELPRVDVLHVGAGTPPGLIDLMIADGARGLVLALPGNGSLPAAWDTAVAGAVARGIPVVRASRVGMGPVARKALDERLGTRPAGELPASQARVALMLALAAGDPALLDRLLTDDYIP</sequence>
<dbReference type="PRINTS" id="PR00139">
    <property type="entry name" value="ASNGLNASE"/>
</dbReference>
<evidence type="ECO:0000259" key="7">
    <source>
        <dbReference type="Pfam" id="PF00710"/>
    </source>
</evidence>
<dbReference type="PIRSF" id="PIRSF500176">
    <property type="entry name" value="L_ASNase"/>
    <property type="match status" value="1"/>
</dbReference>
<dbReference type="PROSITE" id="PS00144">
    <property type="entry name" value="ASN_GLN_ASE_1"/>
    <property type="match status" value="1"/>
</dbReference>
<dbReference type="CDD" id="cd08964">
    <property type="entry name" value="L-asparaginase_II"/>
    <property type="match status" value="1"/>
</dbReference>
<keyword evidence="10" id="KW-1185">Reference proteome</keyword>
<accession>A0A1N6N7U2</accession>
<feature type="domain" description="L-asparaginase N-terminal" evidence="7">
    <location>
        <begin position="4"/>
        <end position="185"/>
    </location>
</feature>
<protein>
    <submittedName>
        <fullName evidence="9">Asparaginase</fullName>
    </submittedName>
</protein>
<dbReference type="InterPro" id="IPR020827">
    <property type="entry name" value="Asparaginase/glutaminase_AS1"/>
</dbReference>
<dbReference type="EMBL" id="FTMD01000001">
    <property type="protein sequence ID" value="SIP88164.1"/>
    <property type="molecule type" value="Genomic_DNA"/>
</dbReference>
<dbReference type="InterPro" id="IPR006034">
    <property type="entry name" value="Asparaginase/glutaminase-like"/>
</dbReference>